<dbReference type="SUPFAM" id="SSF50249">
    <property type="entry name" value="Nucleic acid-binding proteins"/>
    <property type="match status" value="3"/>
</dbReference>
<gene>
    <name evidence="3" type="ORF">U9M48_026370</name>
</gene>
<name>A0AAQ3WZ70_PASNO</name>
<dbReference type="CDD" id="cd04481">
    <property type="entry name" value="RPA1_DBD_B_like"/>
    <property type="match status" value="1"/>
</dbReference>
<evidence type="ECO:0000313" key="4">
    <source>
        <dbReference type="Proteomes" id="UP001341281"/>
    </source>
</evidence>
<dbReference type="Pfam" id="PF02721">
    <property type="entry name" value="DUF223"/>
    <property type="match status" value="1"/>
</dbReference>
<evidence type="ECO:0000256" key="1">
    <source>
        <dbReference type="SAM" id="MobiDB-lite"/>
    </source>
</evidence>
<dbReference type="CDD" id="cd04480">
    <property type="entry name" value="RPA1_DBD_A_like"/>
    <property type="match status" value="1"/>
</dbReference>
<dbReference type="InterPro" id="IPR003871">
    <property type="entry name" value="RFA1B/D_OB_1st"/>
</dbReference>
<proteinExistence type="predicted"/>
<evidence type="ECO:0000313" key="3">
    <source>
        <dbReference type="EMBL" id="WVZ78701.1"/>
    </source>
</evidence>
<reference evidence="3 4" key="1">
    <citation type="submission" date="2024-02" db="EMBL/GenBank/DDBJ databases">
        <title>High-quality chromosome-scale genome assembly of Pensacola bahiagrass (Paspalum notatum Flugge var. saurae).</title>
        <authorList>
            <person name="Vega J.M."/>
            <person name="Podio M."/>
            <person name="Orjuela J."/>
            <person name="Siena L.A."/>
            <person name="Pessino S.C."/>
            <person name="Combes M.C."/>
            <person name="Mariac C."/>
            <person name="Albertini E."/>
            <person name="Pupilli F."/>
            <person name="Ortiz J.P.A."/>
            <person name="Leblanc O."/>
        </authorList>
    </citation>
    <scope>NUCLEOTIDE SEQUENCE [LARGE SCALE GENOMIC DNA]</scope>
    <source>
        <strain evidence="3">R1</strain>
        <tissue evidence="3">Leaf</tissue>
    </source>
</reference>
<feature type="compositionally biased region" description="Polar residues" evidence="1">
    <location>
        <begin position="532"/>
        <end position="545"/>
    </location>
</feature>
<dbReference type="InterPro" id="IPR012340">
    <property type="entry name" value="NA-bd_OB-fold"/>
</dbReference>
<dbReference type="Gene3D" id="2.40.50.140">
    <property type="entry name" value="Nucleic acid-binding proteins"/>
    <property type="match status" value="2"/>
</dbReference>
<dbReference type="AlphaFoldDB" id="A0AAQ3WZ70"/>
<dbReference type="PANTHER" id="PTHR47165:SF4">
    <property type="entry name" value="OS03G0429900 PROTEIN"/>
    <property type="match status" value="1"/>
</dbReference>
<feature type="region of interest" description="Disordered" evidence="1">
    <location>
        <begin position="99"/>
        <end position="131"/>
    </location>
</feature>
<dbReference type="Proteomes" id="UP001341281">
    <property type="component" value="Chromosome 06"/>
</dbReference>
<feature type="region of interest" description="Disordered" evidence="1">
    <location>
        <begin position="529"/>
        <end position="598"/>
    </location>
</feature>
<sequence length="598" mass="67926">MCPLAASAWRRISEIDVDPSYRCSSVHNESETKKRKTIGPRHLKFTSVGSASVASCGLNPVDSTRAQKTKRAASSTPLILDGPRRRNAAAYIRLVSENETPQPRLLRRNATASHPPTKRRSTLRRNAAATPSTIDFCRREDRGEKSEPTVKKEEIKRLSHHLHYVANITPVSDLRPGRIDYTIHVRISRMWEFRGPNEENDLRHLDLILIDQKGDPIYAEIPPNAVPDLKSFLEEGKIIIMSKITVERAKPGYRAVENPYMIKLNTRTCIFPCAETINFPKYTFSLTPFEILPQYIRRTDRFLDVIGKITGVSNAAKVYNTSGDPMMRRVIRLQDLMGNVIELSLSCKGATEFPAEAVLDVGQKHHVIAIFVGTLMKLYRDEHRFLSETSACRWYINENDIPAIKTFQKRYKIPFITTDGTYSLEFIFFEKKGVELIGKTAETLHKQYDLNQIPPQISELIGQKFSLVVTVSTKRSINRKDSSFEVLMIKERFGKQPIIPVFRPEITIAPDSESTTISHEKDLPALIAIPSKKSNAQTSTSTNHLASFEDMDIEPSGIWDESQSSTKRNLEETDNDNQHNIGYDNDGDQQKKIKKLRT</sequence>
<dbReference type="EMBL" id="CP144750">
    <property type="protein sequence ID" value="WVZ78701.1"/>
    <property type="molecule type" value="Genomic_DNA"/>
</dbReference>
<feature type="domain" description="Replication protein A 70 kDa DNA-binding subunit B/D first OB fold" evidence="2">
    <location>
        <begin position="169"/>
        <end position="272"/>
    </location>
</feature>
<evidence type="ECO:0000259" key="2">
    <source>
        <dbReference type="Pfam" id="PF02721"/>
    </source>
</evidence>
<protein>
    <recommendedName>
        <fullName evidence="2">Replication protein A 70 kDa DNA-binding subunit B/D first OB fold domain-containing protein</fullName>
    </recommendedName>
</protein>
<dbReference type="PANTHER" id="PTHR47165">
    <property type="entry name" value="OS03G0429900 PROTEIN"/>
    <property type="match status" value="1"/>
</dbReference>
<accession>A0AAQ3WZ70</accession>
<organism evidence="3 4">
    <name type="scientific">Paspalum notatum var. saurae</name>
    <dbReference type="NCBI Taxonomy" id="547442"/>
    <lineage>
        <taxon>Eukaryota</taxon>
        <taxon>Viridiplantae</taxon>
        <taxon>Streptophyta</taxon>
        <taxon>Embryophyta</taxon>
        <taxon>Tracheophyta</taxon>
        <taxon>Spermatophyta</taxon>
        <taxon>Magnoliopsida</taxon>
        <taxon>Liliopsida</taxon>
        <taxon>Poales</taxon>
        <taxon>Poaceae</taxon>
        <taxon>PACMAD clade</taxon>
        <taxon>Panicoideae</taxon>
        <taxon>Andropogonodae</taxon>
        <taxon>Paspaleae</taxon>
        <taxon>Paspalinae</taxon>
        <taxon>Paspalum</taxon>
    </lineage>
</organism>
<keyword evidence="4" id="KW-1185">Reference proteome</keyword>